<name>A0A5B2X4E7_9PSEU</name>
<comment type="caution">
    <text evidence="5">The sequence shown here is derived from an EMBL/GenBank/DDBJ whole genome shotgun (WGS) entry which is preliminary data.</text>
</comment>
<reference evidence="5 6" key="1">
    <citation type="submission" date="2019-09" db="EMBL/GenBank/DDBJ databases">
        <title>Goodfellowia gen. nov., a new genus of the Pseudonocardineae related to Actinoalloteichus, containing Goodfellowia coeruleoviolacea gen. nov., comb. nov. gen. nov., comb. nov.</title>
        <authorList>
            <person name="Labeda D."/>
        </authorList>
    </citation>
    <scope>NUCLEOTIDE SEQUENCE [LARGE SCALE GENOMIC DNA]</scope>
    <source>
        <strain evidence="5 6">AN110305</strain>
    </source>
</reference>
<evidence type="ECO:0000259" key="4">
    <source>
        <dbReference type="Pfam" id="PF01494"/>
    </source>
</evidence>
<dbReference type="EMBL" id="VUOB01000042">
    <property type="protein sequence ID" value="KAA2258030.1"/>
    <property type="molecule type" value="Genomic_DNA"/>
</dbReference>
<keyword evidence="6" id="KW-1185">Reference proteome</keyword>
<organism evidence="5 6">
    <name type="scientific">Solihabitans fulvus</name>
    <dbReference type="NCBI Taxonomy" id="1892852"/>
    <lineage>
        <taxon>Bacteria</taxon>
        <taxon>Bacillati</taxon>
        <taxon>Actinomycetota</taxon>
        <taxon>Actinomycetes</taxon>
        <taxon>Pseudonocardiales</taxon>
        <taxon>Pseudonocardiaceae</taxon>
        <taxon>Solihabitans</taxon>
    </lineage>
</organism>
<keyword evidence="2" id="KW-0285">Flavoprotein</keyword>
<dbReference type="Gene3D" id="3.50.50.60">
    <property type="entry name" value="FAD/NAD(P)-binding domain"/>
    <property type="match status" value="1"/>
</dbReference>
<accession>A0A5B2X4E7</accession>
<reference evidence="5 6" key="2">
    <citation type="submission" date="2019-09" db="EMBL/GenBank/DDBJ databases">
        <authorList>
            <person name="Jin C."/>
        </authorList>
    </citation>
    <scope>NUCLEOTIDE SEQUENCE [LARGE SCALE GENOMIC DNA]</scope>
    <source>
        <strain evidence="5 6">AN110305</strain>
    </source>
</reference>
<dbReference type="Pfam" id="PF21274">
    <property type="entry name" value="Rng_hyd_C"/>
    <property type="match status" value="1"/>
</dbReference>
<dbReference type="GO" id="GO:0071949">
    <property type="term" value="F:FAD binding"/>
    <property type="evidence" value="ECO:0007669"/>
    <property type="project" value="InterPro"/>
</dbReference>
<dbReference type="Gene3D" id="3.40.30.120">
    <property type="match status" value="1"/>
</dbReference>
<evidence type="ECO:0000256" key="1">
    <source>
        <dbReference type="ARBA" id="ARBA00001974"/>
    </source>
</evidence>
<dbReference type="InterPro" id="IPR036188">
    <property type="entry name" value="FAD/NAD-bd_sf"/>
</dbReference>
<dbReference type="SUPFAM" id="SSF51905">
    <property type="entry name" value="FAD/NAD(P)-binding domain"/>
    <property type="match status" value="1"/>
</dbReference>
<sequence>MDFDVIVAGGGPTGLLLANELGLAGVRVVVLERQPVRTGQSKALNLQPRTAEVLDLRGWLDPIMDRAVTTLPAGHFSGTPLDYRALDTRFPYQVGIPQARVEEFLESHLAEFGVPVLRGHELTGFRQDADGVTVTVAGPAGVRDLRAAYLVGADGGRSVVRKHLGVGFPGRGGRVSMVVADVVLRNGDTDGEWRLPTFEPHEGGSIFLLPLGDGVHRILFGGPGQQGVDRDAPVTEDEVRAALRRAEDGEPELREIRWASRFTDASRQVERYRSGRVLLAGDAAHIHLPAGGQGLNLGMQDAFNLGWKLAAEVRGAAPAGLLDSYHDERHPVGAAVLRNTRAQGLLMIPDPDVLAMRALLADLLTGPEANRRIAGMISGLDIRYPMPDAPVHPLLGSRLPAIDLPTGRGLFLVPRPEFGDAARPWRDRVDHAVVDGAHAEGADAVLVRPDGHVCWVGPEVDDGLRAALTRWFGQARQVTP</sequence>
<evidence type="ECO:0000313" key="5">
    <source>
        <dbReference type="EMBL" id="KAA2258030.1"/>
    </source>
</evidence>
<evidence type="ECO:0000256" key="2">
    <source>
        <dbReference type="ARBA" id="ARBA00022630"/>
    </source>
</evidence>
<dbReference type="PANTHER" id="PTHR43004:SF19">
    <property type="entry name" value="BINDING MONOOXYGENASE, PUTATIVE (JCVI)-RELATED"/>
    <property type="match status" value="1"/>
</dbReference>
<gene>
    <name evidence="5" type="ORF">F0L68_23890</name>
</gene>
<dbReference type="AlphaFoldDB" id="A0A5B2X4E7"/>
<dbReference type="PRINTS" id="PR00420">
    <property type="entry name" value="RNGMNOXGNASE"/>
</dbReference>
<proteinExistence type="predicted"/>
<protein>
    <submittedName>
        <fullName evidence="5">FAD-dependent oxidoreductase</fullName>
    </submittedName>
</protein>
<dbReference type="Pfam" id="PF01494">
    <property type="entry name" value="FAD_binding_3"/>
    <property type="match status" value="1"/>
</dbReference>
<dbReference type="Gene3D" id="3.30.70.2450">
    <property type="match status" value="1"/>
</dbReference>
<dbReference type="OrthoDB" id="4141215at2"/>
<dbReference type="Proteomes" id="UP000323454">
    <property type="component" value="Unassembled WGS sequence"/>
</dbReference>
<evidence type="ECO:0000256" key="3">
    <source>
        <dbReference type="ARBA" id="ARBA00022827"/>
    </source>
</evidence>
<dbReference type="GO" id="GO:0016709">
    <property type="term" value="F:oxidoreductase activity, acting on paired donors, with incorporation or reduction of molecular oxygen, NAD(P)H as one donor, and incorporation of one atom of oxygen"/>
    <property type="evidence" value="ECO:0007669"/>
    <property type="project" value="UniProtKB-ARBA"/>
</dbReference>
<dbReference type="InterPro" id="IPR002938">
    <property type="entry name" value="FAD-bd"/>
</dbReference>
<dbReference type="PANTHER" id="PTHR43004">
    <property type="entry name" value="TRK SYSTEM POTASSIUM UPTAKE PROTEIN"/>
    <property type="match status" value="1"/>
</dbReference>
<feature type="domain" description="FAD-binding" evidence="4">
    <location>
        <begin position="3"/>
        <end position="340"/>
    </location>
</feature>
<evidence type="ECO:0000313" key="6">
    <source>
        <dbReference type="Proteomes" id="UP000323454"/>
    </source>
</evidence>
<dbReference type="InterPro" id="IPR050641">
    <property type="entry name" value="RIFMO-like"/>
</dbReference>
<dbReference type="RefSeq" id="WP_149851985.1">
    <property type="nucleotide sequence ID" value="NZ_VUOB01000042.1"/>
</dbReference>
<comment type="cofactor">
    <cofactor evidence="1">
        <name>FAD</name>
        <dbReference type="ChEBI" id="CHEBI:57692"/>
    </cofactor>
</comment>
<keyword evidence="3" id="KW-0274">FAD</keyword>